<dbReference type="GO" id="GO:0005840">
    <property type="term" value="C:ribosome"/>
    <property type="evidence" value="ECO:0007669"/>
    <property type="project" value="UniProtKB-KW"/>
</dbReference>
<dbReference type="VEuPathDB" id="FungiDB:P175DRAFT_0511070"/>
<dbReference type="InterPro" id="IPR000552">
    <property type="entry name" value="Ribosomal_eL44"/>
</dbReference>
<evidence type="ECO:0000256" key="2">
    <source>
        <dbReference type="ARBA" id="ARBA00022980"/>
    </source>
</evidence>
<accession>A0A0F8TXU9</accession>
<protein>
    <recommendedName>
        <fullName evidence="7">60S ribosomal protein</fullName>
    </recommendedName>
</protein>
<reference evidence="5 6" key="1">
    <citation type="submission" date="2015-02" db="EMBL/GenBank/DDBJ databases">
        <title>Draft Genome Sequences of Two Closely-Related Aflatoxigenic Aspergillus Species Obtained from the Cote d'Ivoire.</title>
        <authorList>
            <person name="Moore G.G."/>
            <person name="Beltz S.B."/>
            <person name="Mack B.M."/>
        </authorList>
    </citation>
    <scope>NUCLEOTIDE SEQUENCE [LARGE SCALE GENOMIC DNA]</scope>
    <source>
        <strain evidence="5 6">SRRC1432</strain>
    </source>
</reference>
<proteinExistence type="inferred from homology"/>
<evidence type="ECO:0000256" key="4">
    <source>
        <dbReference type="RuleBase" id="RU000666"/>
    </source>
</evidence>
<comment type="similarity">
    <text evidence="1 4">Belongs to the eukaryotic ribosomal protein eL42 family.</text>
</comment>
<sequence>NKIQVQYEDHRSSRNAQFKEKLLHKDFPGWQVDEILQKLLAQTADTRDIEPFADHRHNLTFYARPPQHIKDLIAEIQQEIRDVAPNYTFHSRTRLVKPLLSYDASAMAVSFVPASGAPTSRSARGPSQRGYDDAYTYHHLRRDLARHVMASGVQIAARYIVPSAHVTIARFVTRDGFLLEGEKGDGEQDKNGAAMAPKKPLLYPQKLTATSHHQVNVPKTRRTYCKSKTCHKHTQHKVTQYKAGKASLFAQGKRRYDRKQSGYGGQTKPVFHKKAKTTKKVVLRLECTDCKAKKQLALKRCKHFELGGDKKTKGAALVF</sequence>
<evidence type="ECO:0000256" key="1">
    <source>
        <dbReference type="ARBA" id="ARBA00009364"/>
    </source>
</evidence>
<dbReference type="InterPro" id="IPR011332">
    <property type="entry name" value="Ribosomal_zn-bd"/>
</dbReference>
<feature type="non-terminal residue" evidence="5">
    <location>
        <position position="1"/>
    </location>
</feature>
<dbReference type="PANTHER" id="PTHR10369">
    <property type="entry name" value="60S RIBOSOMAL PROTEIN L36A/L44"/>
    <property type="match status" value="1"/>
</dbReference>
<dbReference type="Gene3D" id="3.10.450.80">
    <property type="match status" value="1"/>
</dbReference>
<dbReference type="InterPro" id="IPR009097">
    <property type="entry name" value="Cyclic_Pdiesterase"/>
</dbReference>
<evidence type="ECO:0000313" key="6">
    <source>
        <dbReference type="Proteomes" id="UP000034947"/>
    </source>
</evidence>
<keyword evidence="6" id="KW-1185">Reference proteome</keyword>
<keyword evidence="3 4" id="KW-0687">Ribonucleoprotein</keyword>
<dbReference type="GO" id="GO:0006412">
    <property type="term" value="P:translation"/>
    <property type="evidence" value="ECO:0007669"/>
    <property type="project" value="InterPro"/>
</dbReference>
<dbReference type="GO" id="GO:0003735">
    <property type="term" value="F:structural constituent of ribosome"/>
    <property type="evidence" value="ECO:0007669"/>
    <property type="project" value="InterPro"/>
</dbReference>
<dbReference type="SUPFAM" id="SSF57829">
    <property type="entry name" value="Zn-binding ribosomal proteins"/>
    <property type="match status" value="1"/>
</dbReference>
<dbReference type="FunFam" id="3.10.450.80:FF:000001">
    <property type="entry name" value="60S ribosomal protein L44"/>
    <property type="match status" value="1"/>
</dbReference>
<dbReference type="InterPro" id="IPR053708">
    <property type="entry name" value="Ribosomal_LSU_eL42"/>
</dbReference>
<dbReference type="EMBL" id="JYKN01003517">
    <property type="protein sequence ID" value="KKK12163.1"/>
    <property type="molecule type" value="Genomic_DNA"/>
</dbReference>
<evidence type="ECO:0008006" key="7">
    <source>
        <dbReference type="Google" id="ProtNLM"/>
    </source>
</evidence>
<evidence type="ECO:0000313" key="5">
    <source>
        <dbReference type="EMBL" id="KKK12163.1"/>
    </source>
</evidence>
<dbReference type="GO" id="GO:1990904">
    <property type="term" value="C:ribonucleoprotein complex"/>
    <property type="evidence" value="ECO:0007669"/>
    <property type="project" value="UniProtKB-KW"/>
</dbReference>
<evidence type="ECO:0000256" key="3">
    <source>
        <dbReference type="ARBA" id="ARBA00023274"/>
    </source>
</evidence>
<organism evidence="5 6">
    <name type="scientific">Aspergillus ochraceoroseus</name>
    <dbReference type="NCBI Taxonomy" id="138278"/>
    <lineage>
        <taxon>Eukaryota</taxon>
        <taxon>Fungi</taxon>
        <taxon>Dikarya</taxon>
        <taxon>Ascomycota</taxon>
        <taxon>Pezizomycotina</taxon>
        <taxon>Eurotiomycetes</taxon>
        <taxon>Eurotiomycetidae</taxon>
        <taxon>Eurotiales</taxon>
        <taxon>Aspergillaceae</taxon>
        <taxon>Aspergillus</taxon>
        <taxon>Aspergillus subgen. Nidulantes</taxon>
    </lineage>
</organism>
<dbReference type="PROSITE" id="PS01172">
    <property type="entry name" value="RIBOSOMAL_L44E"/>
    <property type="match status" value="1"/>
</dbReference>
<dbReference type="Proteomes" id="UP000034947">
    <property type="component" value="Unassembled WGS sequence"/>
</dbReference>
<name>A0A0F8TXU9_9EURO</name>
<dbReference type="OrthoDB" id="2967263at2759"/>
<dbReference type="SUPFAM" id="SSF55144">
    <property type="entry name" value="LigT-like"/>
    <property type="match status" value="1"/>
</dbReference>
<keyword evidence="2 4" id="KW-0689">Ribosomal protein</keyword>
<comment type="caution">
    <text evidence="5">The sequence shown here is derived from an EMBL/GenBank/DDBJ whole genome shotgun (WGS) entry which is preliminary data.</text>
</comment>
<dbReference type="Pfam" id="PF00935">
    <property type="entry name" value="Ribosomal_L44"/>
    <property type="match status" value="1"/>
</dbReference>
<dbReference type="AlphaFoldDB" id="A0A0F8TXU9"/>
<gene>
    <name evidence="5" type="ORF">AOCH_002683</name>
</gene>